<name>A0A7X1BT63_9ENTR</name>
<dbReference type="PANTHER" id="PTHR43581:SF2">
    <property type="entry name" value="EXCINUCLEASE ATPASE SUBUNIT"/>
    <property type="match status" value="1"/>
</dbReference>
<dbReference type="PANTHER" id="PTHR43581">
    <property type="entry name" value="ATP/GTP PHOSPHATASE"/>
    <property type="match status" value="1"/>
</dbReference>
<dbReference type="InterPro" id="IPR034139">
    <property type="entry name" value="TOPRIM_OLD"/>
</dbReference>
<organism evidence="2 3">
    <name type="scientific">Citrobacter cronae</name>
    <dbReference type="NCBI Taxonomy" id="1748967"/>
    <lineage>
        <taxon>Bacteria</taxon>
        <taxon>Pseudomonadati</taxon>
        <taxon>Pseudomonadota</taxon>
        <taxon>Gammaproteobacteria</taxon>
        <taxon>Enterobacterales</taxon>
        <taxon>Enterobacteriaceae</taxon>
        <taxon>Citrobacter</taxon>
        <taxon>Citrobacter freundii complex</taxon>
    </lineage>
</organism>
<dbReference type="Pfam" id="PF20469">
    <property type="entry name" value="OLD-like_TOPRIM"/>
    <property type="match status" value="1"/>
</dbReference>
<dbReference type="SUPFAM" id="SSF52540">
    <property type="entry name" value="P-loop containing nucleoside triphosphate hydrolases"/>
    <property type="match status" value="1"/>
</dbReference>
<reference evidence="2 3" key="1">
    <citation type="submission" date="2020-08" db="EMBL/GenBank/DDBJ databases">
        <title>Emergence and comparative genomics analysis of Citrobacter in Fennec fox imported from North Africa to China.</title>
        <authorList>
            <person name="Zheng B."/>
        </authorList>
    </citation>
    <scope>NUCLEOTIDE SEQUENCE [LARGE SCALE GENOMIC DNA]</scope>
    <source>
        <strain evidence="2 3">FF141</strain>
    </source>
</reference>
<evidence type="ECO:0000259" key="1">
    <source>
        <dbReference type="SMART" id="SM00382"/>
    </source>
</evidence>
<proteinExistence type="predicted"/>
<dbReference type="AlphaFoldDB" id="A0A7X1BT63"/>
<dbReference type="CDD" id="cd01026">
    <property type="entry name" value="TOPRIM_OLD"/>
    <property type="match status" value="1"/>
</dbReference>
<dbReference type="Pfam" id="PF13175">
    <property type="entry name" value="AAA_15"/>
    <property type="match status" value="1"/>
</dbReference>
<dbReference type="SMART" id="SM00382">
    <property type="entry name" value="AAA"/>
    <property type="match status" value="1"/>
</dbReference>
<protein>
    <submittedName>
        <fullName evidence="2">AAA family ATPase</fullName>
    </submittedName>
</protein>
<dbReference type="RefSeq" id="WP_185656479.1">
    <property type="nucleotide sequence ID" value="NZ_JACLAG010000007.1"/>
</dbReference>
<dbReference type="EMBL" id="JACLAG010000007">
    <property type="protein sequence ID" value="MBC2622380.1"/>
    <property type="molecule type" value="Genomic_DNA"/>
</dbReference>
<dbReference type="InterPro" id="IPR027417">
    <property type="entry name" value="P-loop_NTPase"/>
</dbReference>
<dbReference type="InterPro" id="IPR051396">
    <property type="entry name" value="Bact_Antivir_Def_Nuclease"/>
</dbReference>
<evidence type="ECO:0000313" key="3">
    <source>
        <dbReference type="Proteomes" id="UP000548504"/>
    </source>
</evidence>
<dbReference type="InterPro" id="IPR003593">
    <property type="entry name" value="AAA+_ATPase"/>
</dbReference>
<dbReference type="Gene3D" id="3.40.50.300">
    <property type="entry name" value="P-loop containing nucleotide triphosphate hydrolases"/>
    <property type="match status" value="2"/>
</dbReference>
<comment type="caution">
    <text evidence="2">The sequence shown here is derived from an EMBL/GenBank/DDBJ whole genome shotgun (WGS) entry which is preliminary data.</text>
</comment>
<accession>A0A7X1BT63</accession>
<feature type="domain" description="AAA+ ATPase" evidence="1">
    <location>
        <begin position="25"/>
        <end position="248"/>
    </location>
</feature>
<dbReference type="InterPro" id="IPR041685">
    <property type="entry name" value="AAA_GajA/Old/RecF-like"/>
</dbReference>
<sequence>MFEKDVDISIPLLWGEQHFTKKEWSYINYIVGPNGTGKTLLAEQLKNQFNNGGFKARYLSAERLVGLEKKHEGRYGGASLSKGFDISYFEDYKHRAESHGLSSSGIIILKERLDIRIKIEALLSDIFGKTIRLAEQGGFLKPMMQNKASGNEYGLSDGECHGLKELITLLTFLYDPTKNCIIFDEPELHLHPQYQSFFLEEIRKIAGNPLEDSNKKIIFLITHSPYFIDIKSLDDLKSILVCGPGKVPTYISDLDQNDKYILNRFLPRFNTHHKQFFFSPNPVFVEGYTDQQIISILFEKLGVNVGASGSCIIDVGGKDELGVFYRLCKVLKVNCRIIADLDALFRGRLRSVICEDSRSNSYIQENGIGENLSTEIGELENKLSSLYELIINNDFDNQKVNLLKQRLESFNGDEVHKKRVAMLLGIINIKDELIESFSNKANVNFNVNFIMGRLDKLLCAFKSANTFVFPRGEIEHYYTQSDVDYLNINNKDTWFHAEREYLLGCQGVENIKDEYNDLLEIINQAVPIVDLEIRKHIRFEIFEWIHRVQTGIAKSEIKNEDDLKRSAKIDYNLYQQILKLEKLKVNEDLTFECVISIDRTFIDEEIEIAFDQETNVHSFDM</sequence>
<dbReference type="Proteomes" id="UP000548504">
    <property type="component" value="Unassembled WGS sequence"/>
</dbReference>
<gene>
    <name evidence="2" type="ORF">H7I73_22350</name>
</gene>
<evidence type="ECO:0000313" key="2">
    <source>
        <dbReference type="EMBL" id="MBC2622380.1"/>
    </source>
</evidence>